<proteinExistence type="predicted"/>
<dbReference type="EMBL" id="AMZH03002619">
    <property type="protein sequence ID" value="RRT74977.1"/>
    <property type="molecule type" value="Genomic_DNA"/>
</dbReference>
<dbReference type="Proteomes" id="UP000287651">
    <property type="component" value="Unassembled WGS sequence"/>
</dbReference>
<protein>
    <submittedName>
        <fullName evidence="2">Uncharacterized protein</fullName>
    </submittedName>
</protein>
<name>A0A427AFF9_ENSVE</name>
<accession>A0A427AFF9</accession>
<organism evidence="2 3">
    <name type="scientific">Ensete ventricosum</name>
    <name type="common">Abyssinian banana</name>
    <name type="synonym">Musa ensete</name>
    <dbReference type="NCBI Taxonomy" id="4639"/>
    <lineage>
        <taxon>Eukaryota</taxon>
        <taxon>Viridiplantae</taxon>
        <taxon>Streptophyta</taxon>
        <taxon>Embryophyta</taxon>
        <taxon>Tracheophyta</taxon>
        <taxon>Spermatophyta</taxon>
        <taxon>Magnoliopsida</taxon>
        <taxon>Liliopsida</taxon>
        <taxon>Zingiberales</taxon>
        <taxon>Musaceae</taxon>
        <taxon>Ensete</taxon>
    </lineage>
</organism>
<evidence type="ECO:0000256" key="1">
    <source>
        <dbReference type="SAM" id="MobiDB-lite"/>
    </source>
</evidence>
<dbReference type="AlphaFoldDB" id="A0A427AFF9"/>
<comment type="caution">
    <text evidence="2">The sequence shown here is derived from an EMBL/GenBank/DDBJ whole genome shotgun (WGS) entry which is preliminary data.</text>
</comment>
<reference evidence="2 3" key="1">
    <citation type="journal article" date="2014" name="Agronomy (Basel)">
        <title>A Draft Genome Sequence for Ensete ventricosum, the Drought-Tolerant Tree Against Hunger.</title>
        <authorList>
            <person name="Harrison J."/>
            <person name="Moore K.A."/>
            <person name="Paszkiewicz K."/>
            <person name="Jones T."/>
            <person name="Grant M."/>
            <person name="Ambacheew D."/>
            <person name="Muzemil S."/>
            <person name="Studholme D.J."/>
        </authorList>
    </citation>
    <scope>NUCLEOTIDE SEQUENCE [LARGE SCALE GENOMIC DNA]</scope>
</reference>
<feature type="region of interest" description="Disordered" evidence="1">
    <location>
        <begin position="48"/>
        <end position="67"/>
    </location>
</feature>
<sequence length="81" mass="8559">MIRASERATDLVGGADAEVIRELRLLQVLATVFTLKPNHPFPSSLCSVLPSGGPSRSPSSSSPLGQFYSTSLSQEILAADE</sequence>
<feature type="compositionally biased region" description="Low complexity" evidence="1">
    <location>
        <begin position="50"/>
        <end position="63"/>
    </location>
</feature>
<evidence type="ECO:0000313" key="3">
    <source>
        <dbReference type="Proteomes" id="UP000287651"/>
    </source>
</evidence>
<gene>
    <name evidence="2" type="ORF">B296_00031738</name>
</gene>
<evidence type="ECO:0000313" key="2">
    <source>
        <dbReference type="EMBL" id="RRT74977.1"/>
    </source>
</evidence>